<evidence type="ECO:0000313" key="5">
    <source>
        <dbReference type="EMBL" id="GJM61010.1"/>
    </source>
</evidence>
<accession>A0AAN4VZ39</accession>
<dbReference type="SUPFAM" id="SSF46785">
    <property type="entry name" value="Winged helix' DNA-binding domain"/>
    <property type="match status" value="1"/>
</dbReference>
<evidence type="ECO:0000313" key="6">
    <source>
        <dbReference type="Proteomes" id="UP001310022"/>
    </source>
</evidence>
<keyword evidence="2" id="KW-0238">DNA-binding</keyword>
<organism evidence="5 6">
    <name type="scientific">Persicobacter diffluens</name>
    <dbReference type="NCBI Taxonomy" id="981"/>
    <lineage>
        <taxon>Bacteria</taxon>
        <taxon>Pseudomonadati</taxon>
        <taxon>Bacteroidota</taxon>
        <taxon>Cytophagia</taxon>
        <taxon>Cytophagales</taxon>
        <taxon>Persicobacteraceae</taxon>
        <taxon>Persicobacter</taxon>
    </lineage>
</organism>
<feature type="domain" description="HTH marR-type" evidence="4">
    <location>
        <begin position="25"/>
        <end position="125"/>
    </location>
</feature>
<proteinExistence type="predicted"/>
<comment type="caution">
    <text evidence="5">The sequence shown here is derived from an EMBL/GenBank/DDBJ whole genome shotgun (WGS) entry which is preliminary data.</text>
</comment>
<evidence type="ECO:0000256" key="2">
    <source>
        <dbReference type="ARBA" id="ARBA00023125"/>
    </source>
</evidence>
<dbReference type="Proteomes" id="UP001310022">
    <property type="component" value="Unassembled WGS sequence"/>
</dbReference>
<dbReference type="Gene3D" id="1.10.10.10">
    <property type="entry name" value="Winged helix-like DNA-binding domain superfamily/Winged helix DNA-binding domain"/>
    <property type="match status" value="1"/>
</dbReference>
<dbReference type="InterPro" id="IPR036388">
    <property type="entry name" value="WH-like_DNA-bd_sf"/>
</dbReference>
<reference evidence="5 6" key="1">
    <citation type="submission" date="2021-12" db="EMBL/GenBank/DDBJ databases">
        <title>Genome sequencing of bacteria with rrn-lacking chromosome and rrn-plasmid.</title>
        <authorList>
            <person name="Anda M."/>
            <person name="Iwasaki W."/>
        </authorList>
    </citation>
    <scope>NUCLEOTIDE SEQUENCE [LARGE SCALE GENOMIC DNA]</scope>
    <source>
        <strain evidence="5 6">NBRC 15940</strain>
    </source>
</reference>
<dbReference type="Pfam" id="PF12802">
    <property type="entry name" value="MarR_2"/>
    <property type="match status" value="1"/>
</dbReference>
<evidence type="ECO:0000256" key="3">
    <source>
        <dbReference type="ARBA" id="ARBA00023163"/>
    </source>
</evidence>
<dbReference type="GO" id="GO:0003677">
    <property type="term" value="F:DNA binding"/>
    <property type="evidence" value="ECO:0007669"/>
    <property type="project" value="UniProtKB-KW"/>
</dbReference>
<evidence type="ECO:0000259" key="4">
    <source>
        <dbReference type="SMART" id="SM00347"/>
    </source>
</evidence>
<evidence type="ECO:0000256" key="1">
    <source>
        <dbReference type="ARBA" id="ARBA00023015"/>
    </source>
</evidence>
<dbReference type="EMBL" id="BQKE01000001">
    <property type="protein sequence ID" value="GJM61010.1"/>
    <property type="molecule type" value="Genomic_DNA"/>
</dbReference>
<dbReference type="PANTHER" id="PTHR42756:SF1">
    <property type="entry name" value="TRANSCRIPTIONAL REPRESSOR OF EMRAB OPERON"/>
    <property type="match status" value="1"/>
</dbReference>
<dbReference type="InterPro" id="IPR036390">
    <property type="entry name" value="WH_DNA-bd_sf"/>
</dbReference>
<dbReference type="GO" id="GO:0003700">
    <property type="term" value="F:DNA-binding transcription factor activity"/>
    <property type="evidence" value="ECO:0007669"/>
    <property type="project" value="InterPro"/>
</dbReference>
<protein>
    <recommendedName>
        <fullName evidence="4">HTH marR-type domain-containing protein</fullName>
    </recommendedName>
</protein>
<name>A0AAN4VZ39_9BACT</name>
<keyword evidence="3" id="KW-0804">Transcription</keyword>
<keyword evidence="1" id="KW-0805">Transcription regulation</keyword>
<dbReference type="AlphaFoldDB" id="A0AAN4VZ39"/>
<keyword evidence="6" id="KW-1185">Reference proteome</keyword>
<dbReference type="PANTHER" id="PTHR42756">
    <property type="entry name" value="TRANSCRIPTIONAL REGULATOR, MARR"/>
    <property type="match status" value="1"/>
</dbReference>
<dbReference type="SMART" id="SM00347">
    <property type="entry name" value="HTH_MARR"/>
    <property type="match status" value="1"/>
</dbReference>
<dbReference type="InterPro" id="IPR000835">
    <property type="entry name" value="HTH_MarR-typ"/>
</dbReference>
<sequence>MSNISFSHSLLFISHHFEQQILEFFKSKNIKLSYKSFLILQLVVEKEGISQHDIGQRLGLSKVQVSRLLDLLEDEAMVVRIPGNEDSREKNIYSTKVAKRNCTIWNLEIEQMLKKSLKEISPELCMKGIDFLNSWHNSLKATIS</sequence>
<gene>
    <name evidence="5" type="ORF">PEDI_15620</name>
</gene>